<gene>
    <name evidence="2" type="ORF">FJTKL_01035</name>
</gene>
<accession>A0ABR4E1H2</accession>
<dbReference type="EMBL" id="JBAWTH010000119">
    <property type="protein sequence ID" value="KAL2276273.1"/>
    <property type="molecule type" value="Genomic_DNA"/>
</dbReference>
<evidence type="ECO:0000256" key="1">
    <source>
        <dbReference type="SAM" id="MobiDB-lite"/>
    </source>
</evidence>
<sequence length="297" mass="32685">MHALKYLGRNGLMVRPAMNSPAQICAQNMPQQSTPPEESTTYPGLEDANASYSNSLVPEARPRAARHTRNTTFSVELQSKPGQKRHLDGYDEEAEAEEPLHKRPRAKAVRQADRGTTAHERMSGTTGREDGADKHAETEQSSRRGRRVCQHSNWEEPSRHQERGSLNMNAKKSSQDGMAESEERRKSADVERSSIAPLNITTVSSGILQNSASSHPIPGSLKKKVRFEDEIPGKVLEEPACLGNIFNEAPKEQMAESGSQIVTATQQDVLDQPSDADVVMLDVETALSSLSVLQLHQ</sequence>
<feature type="region of interest" description="Disordered" evidence="1">
    <location>
        <begin position="27"/>
        <end position="193"/>
    </location>
</feature>
<comment type="caution">
    <text evidence="2">The sequence shown here is derived from an EMBL/GenBank/DDBJ whole genome shotgun (WGS) entry which is preliminary data.</text>
</comment>
<keyword evidence="3" id="KW-1185">Reference proteome</keyword>
<dbReference type="Proteomes" id="UP001600888">
    <property type="component" value="Unassembled WGS sequence"/>
</dbReference>
<feature type="compositionally biased region" description="Basic and acidic residues" evidence="1">
    <location>
        <begin position="110"/>
        <end position="142"/>
    </location>
</feature>
<feature type="compositionally biased region" description="Polar residues" evidence="1">
    <location>
        <begin position="27"/>
        <end position="42"/>
    </location>
</feature>
<protein>
    <submittedName>
        <fullName evidence="2">Uncharacterized protein</fullName>
    </submittedName>
</protein>
<reference evidence="2 3" key="1">
    <citation type="submission" date="2024-03" db="EMBL/GenBank/DDBJ databases">
        <title>A high-quality draft genome sequence of Diaporthe vaccinii, a causative agent of upright dieback and viscid rot disease in cranberry plants.</title>
        <authorList>
            <person name="Sarrasin M."/>
            <person name="Lang B.F."/>
            <person name="Burger G."/>
        </authorList>
    </citation>
    <scope>NUCLEOTIDE SEQUENCE [LARGE SCALE GENOMIC DNA]</scope>
    <source>
        <strain evidence="2 3">IS7</strain>
    </source>
</reference>
<feature type="compositionally biased region" description="Basic and acidic residues" evidence="1">
    <location>
        <begin position="153"/>
        <end position="163"/>
    </location>
</feature>
<proteinExistence type="predicted"/>
<feature type="compositionally biased region" description="Basic and acidic residues" evidence="1">
    <location>
        <begin position="181"/>
        <end position="192"/>
    </location>
</feature>
<organism evidence="2 3">
    <name type="scientific">Diaporthe vaccinii</name>
    <dbReference type="NCBI Taxonomy" id="105482"/>
    <lineage>
        <taxon>Eukaryota</taxon>
        <taxon>Fungi</taxon>
        <taxon>Dikarya</taxon>
        <taxon>Ascomycota</taxon>
        <taxon>Pezizomycotina</taxon>
        <taxon>Sordariomycetes</taxon>
        <taxon>Sordariomycetidae</taxon>
        <taxon>Diaporthales</taxon>
        <taxon>Diaporthaceae</taxon>
        <taxon>Diaporthe</taxon>
        <taxon>Diaporthe eres species complex</taxon>
    </lineage>
</organism>
<feature type="compositionally biased region" description="Polar residues" evidence="1">
    <location>
        <begin position="164"/>
        <end position="176"/>
    </location>
</feature>
<name>A0ABR4E1H2_9PEZI</name>
<evidence type="ECO:0000313" key="2">
    <source>
        <dbReference type="EMBL" id="KAL2276273.1"/>
    </source>
</evidence>
<evidence type="ECO:0000313" key="3">
    <source>
        <dbReference type="Proteomes" id="UP001600888"/>
    </source>
</evidence>
<feature type="compositionally biased region" description="Polar residues" evidence="1">
    <location>
        <begin position="70"/>
        <end position="81"/>
    </location>
</feature>